<comment type="cofactor">
    <cofactor evidence="3">
        <name>Zn(2+)</name>
        <dbReference type="ChEBI" id="CHEBI:29105"/>
    </cofactor>
    <text evidence="3">Binds 1 zinc ion per subunit.</text>
</comment>
<feature type="domain" description="Superoxide dismutase copper/zinc binding" evidence="6">
    <location>
        <begin position="80"/>
        <end position="223"/>
    </location>
</feature>
<dbReference type="InterPro" id="IPR001424">
    <property type="entry name" value="SOD_Cu_Zn_dom"/>
</dbReference>
<dbReference type="InterPro" id="IPR036423">
    <property type="entry name" value="SOD-like_Cu/Zn_dom_sf"/>
</dbReference>
<dbReference type="GO" id="GO:0004784">
    <property type="term" value="F:superoxide dismutase activity"/>
    <property type="evidence" value="ECO:0007669"/>
    <property type="project" value="UniProtKB-EC"/>
</dbReference>
<protein>
    <recommendedName>
        <fullName evidence="3">Superoxide dismutase [Cu-Zn]</fullName>
        <ecNumber evidence="3">1.15.1.1</ecNumber>
    </recommendedName>
</protein>
<dbReference type="AlphaFoldDB" id="A0A2W0HBR9"/>
<evidence type="ECO:0000256" key="3">
    <source>
        <dbReference type="RuleBase" id="RU000393"/>
    </source>
</evidence>
<comment type="catalytic activity">
    <reaction evidence="3">
        <text>2 superoxide + 2 H(+) = H2O2 + O2</text>
        <dbReference type="Rhea" id="RHEA:20696"/>
        <dbReference type="ChEBI" id="CHEBI:15378"/>
        <dbReference type="ChEBI" id="CHEBI:15379"/>
        <dbReference type="ChEBI" id="CHEBI:16240"/>
        <dbReference type="ChEBI" id="CHEBI:18421"/>
        <dbReference type="EC" id="1.15.1.1"/>
    </reaction>
</comment>
<gene>
    <name evidence="7" type="ORF">CR205_06725</name>
</gene>
<comment type="similarity">
    <text evidence="1 3">Belongs to the Cu-Zn superoxide dismutase family.</text>
</comment>
<organism evidence="7 8">
    <name type="scientific">Alteribacter lacisalsi</name>
    <dbReference type="NCBI Taxonomy" id="2045244"/>
    <lineage>
        <taxon>Bacteria</taxon>
        <taxon>Bacillati</taxon>
        <taxon>Bacillota</taxon>
        <taxon>Bacilli</taxon>
        <taxon>Bacillales</taxon>
        <taxon>Bacillaceae</taxon>
        <taxon>Alteribacter</taxon>
    </lineage>
</organism>
<feature type="signal peptide" evidence="5">
    <location>
        <begin position="1"/>
        <end position="21"/>
    </location>
</feature>
<dbReference type="GO" id="GO:0005507">
    <property type="term" value="F:copper ion binding"/>
    <property type="evidence" value="ECO:0007669"/>
    <property type="project" value="InterPro"/>
</dbReference>
<accession>A0A2W0HBR9</accession>
<evidence type="ECO:0000313" key="8">
    <source>
        <dbReference type="Proteomes" id="UP000248066"/>
    </source>
</evidence>
<feature type="chain" id="PRO_5015992004" description="Superoxide dismutase [Cu-Zn]" evidence="5">
    <location>
        <begin position="22"/>
        <end position="227"/>
    </location>
</feature>
<comment type="cofactor">
    <cofactor evidence="3">
        <name>Cu cation</name>
        <dbReference type="ChEBI" id="CHEBI:23378"/>
    </cofactor>
    <text evidence="3">Binds 1 copper ion per subunit.</text>
</comment>
<dbReference type="InterPro" id="IPR018152">
    <property type="entry name" value="SOD_Cu/Zn_BS"/>
</dbReference>
<dbReference type="Pfam" id="PF00080">
    <property type="entry name" value="Sod_Cu"/>
    <property type="match status" value="1"/>
</dbReference>
<sequence length="227" mass="24269">MNRLAFTFISVCLLLAASACAPDSPDYKSQSDGYKNNQGALEHGIKHESHHAVETFAGGHDVGKLEAAAHLKTADGQDAGKVSFFSIDDQVLVKAEVKNLSPSGFRGFHIHENGICEADAPDGPFTTAGGHYSPGGKDHDHHIGDMPSLYITGNTTGYMVAKLDRFSPSQLVEDQVAVIIHEDADNFANIPERYQSEKHDSPGPDQDTLKTGDAGPRQACGVVEASR</sequence>
<evidence type="ECO:0000256" key="5">
    <source>
        <dbReference type="SAM" id="SignalP"/>
    </source>
</evidence>
<dbReference type="EC" id="1.15.1.1" evidence="3"/>
<proteinExistence type="inferred from homology"/>
<evidence type="ECO:0000256" key="2">
    <source>
        <dbReference type="ARBA" id="ARBA00024900"/>
    </source>
</evidence>
<evidence type="ECO:0000313" key="7">
    <source>
        <dbReference type="EMBL" id="PYZ98286.1"/>
    </source>
</evidence>
<dbReference type="PROSITE" id="PS00332">
    <property type="entry name" value="SOD_CU_ZN_2"/>
    <property type="match status" value="1"/>
</dbReference>
<dbReference type="RefSeq" id="WP_110518158.1">
    <property type="nucleotide sequence ID" value="NZ_PDOF01000001.1"/>
</dbReference>
<dbReference type="PANTHER" id="PTHR10003">
    <property type="entry name" value="SUPEROXIDE DISMUTASE CU-ZN -RELATED"/>
    <property type="match status" value="1"/>
</dbReference>
<dbReference type="OrthoDB" id="9792957at2"/>
<evidence type="ECO:0000256" key="1">
    <source>
        <dbReference type="ARBA" id="ARBA00010457"/>
    </source>
</evidence>
<dbReference type="SUPFAM" id="SSF49329">
    <property type="entry name" value="Cu,Zn superoxide dismutase-like"/>
    <property type="match status" value="1"/>
</dbReference>
<dbReference type="InterPro" id="IPR024134">
    <property type="entry name" value="SOD_Cu/Zn_/chaperone"/>
</dbReference>
<keyword evidence="3" id="KW-0560">Oxidoreductase</keyword>
<name>A0A2W0HBR9_9BACI</name>
<dbReference type="Proteomes" id="UP000248066">
    <property type="component" value="Unassembled WGS sequence"/>
</dbReference>
<comment type="function">
    <text evidence="2">Destroys radicals which are normally produced within the cells and which are toxic to biological systems. May play a role in favoring mycobacterial survival in phagocytes.</text>
</comment>
<feature type="compositionally biased region" description="Basic and acidic residues" evidence="4">
    <location>
        <begin position="194"/>
        <end position="210"/>
    </location>
</feature>
<reference evidence="7 8" key="1">
    <citation type="submission" date="2017-10" db="EMBL/GenBank/DDBJ databases">
        <title>Bacillus sp. nov., a halophilic bacterium isolated from a Yangshapao Lake.</title>
        <authorList>
            <person name="Wang H."/>
        </authorList>
    </citation>
    <scope>NUCLEOTIDE SEQUENCE [LARGE SCALE GENOMIC DNA]</scope>
    <source>
        <strain evidence="7 8">YSP-3</strain>
    </source>
</reference>
<keyword evidence="8" id="KW-1185">Reference proteome</keyword>
<dbReference type="EMBL" id="PDOF01000001">
    <property type="protein sequence ID" value="PYZ98286.1"/>
    <property type="molecule type" value="Genomic_DNA"/>
</dbReference>
<dbReference type="Gene3D" id="2.60.40.200">
    <property type="entry name" value="Superoxide dismutase, copper/zinc binding domain"/>
    <property type="match status" value="1"/>
</dbReference>
<keyword evidence="3" id="KW-0186">Copper</keyword>
<dbReference type="PROSITE" id="PS51257">
    <property type="entry name" value="PROKAR_LIPOPROTEIN"/>
    <property type="match status" value="1"/>
</dbReference>
<keyword evidence="5" id="KW-0732">Signal</keyword>
<evidence type="ECO:0000259" key="6">
    <source>
        <dbReference type="Pfam" id="PF00080"/>
    </source>
</evidence>
<keyword evidence="3" id="KW-0479">Metal-binding</keyword>
<evidence type="ECO:0000256" key="4">
    <source>
        <dbReference type="SAM" id="MobiDB-lite"/>
    </source>
</evidence>
<keyword evidence="3" id="KW-0862">Zinc</keyword>
<feature type="region of interest" description="Disordered" evidence="4">
    <location>
        <begin position="193"/>
        <end position="227"/>
    </location>
</feature>
<comment type="caution">
    <text evidence="7">The sequence shown here is derived from an EMBL/GenBank/DDBJ whole genome shotgun (WGS) entry which is preliminary data.</text>
</comment>